<dbReference type="Pfam" id="PF00691">
    <property type="entry name" value="OmpA"/>
    <property type="match status" value="1"/>
</dbReference>
<evidence type="ECO:0000256" key="3">
    <source>
        <dbReference type="ARBA" id="ARBA00023237"/>
    </source>
</evidence>
<feature type="domain" description="OmpA-like" evidence="7">
    <location>
        <begin position="207"/>
        <end position="325"/>
    </location>
</feature>
<dbReference type="Gene3D" id="3.30.1330.60">
    <property type="entry name" value="OmpA-like domain"/>
    <property type="match status" value="1"/>
</dbReference>
<evidence type="ECO:0000259" key="7">
    <source>
        <dbReference type="PROSITE" id="PS51123"/>
    </source>
</evidence>
<dbReference type="Proteomes" id="UP001204851">
    <property type="component" value="Unassembled WGS sequence"/>
</dbReference>
<gene>
    <name evidence="8" type="ORF">M0L44_10900</name>
</gene>
<keyword evidence="9" id="KW-1185">Reference proteome</keyword>
<sequence>MLTLQAPRTGRTSLLALLTAGLLGLGSLTHADEPGMDHPAVARYPGAEMKEYDFKEYEQARLLLSRPYKLGNGHYTADKTEVVEGQVTYLRYSIPGTASALQVFRNYQSSLRRSGFQELFVCERPCIDGNLGDLRELLMARDLYLNYHQDIQYLAARRGNTSVSLAVNHTGSGPDGRALVWLFVIDNGGLDDAKMGITGDSPIAQALAASGKVDVYGFLFDSGKSQLKPGSDATLAELAKVLQDNPGLRIDVIGHTDNVGREDSNMALSAARAQAVNGALVSRHGIAPERLNALGRGASQPVADNGNEEGRARNRRVEIVAQAQPAGVGSVPMGAGNPRTVGTARPAPTPPATTVQDQVNQVGNTVDRARSIGDTVRSLKDLFGR</sequence>
<evidence type="ECO:0000313" key="8">
    <source>
        <dbReference type="EMBL" id="MCO5977219.1"/>
    </source>
</evidence>
<dbReference type="PANTHER" id="PTHR30329:SF21">
    <property type="entry name" value="LIPOPROTEIN YIAD-RELATED"/>
    <property type="match status" value="1"/>
</dbReference>
<comment type="subcellular location">
    <subcellularLocation>
        <location evidence="1">Cell outer membrane</location>
    </subcellularLocation>
</comment>
<dbReference type="InterPro" id="IPR036737">
    <property type="entry name" value="OmpA-like_sf"/>
</dbReference>
<dbReference type="InterPro" id="IPR050330">
    <property type="entry name" value="Bact_OuterMem_StrucFunc"/>
</dbReference>
<feature type="chain" id="PRO_5046624386" evidence="6">
    <location>
        <begin position="32"/>
        <end position="385"/>
    </location>
</feature>
<name>A0ABT1BN15_9BURK</name>
<dbReference type="InterPro" id="IPR006664">
    <property type="entry name" value="OMP_bac"/>
</dbReference>
<feature type="region of interest" description="Disordered" evidence="5">
    <location>
        <begin position="327"/>
        <end position="355"/>
    </location>
</feature>
<organism evidence="8 9">
    <name type="scientific">Ideonella oryzae</name>
    <dbReference type="NCBI Taxonomy" id="2937441"/>
    <lineage>
        <taxon>Bacteria</taxon>
        <taxon>Pseudomonadati</taxon>
        <taxon>Pseudomonadota</taxon>
        <taxon>Betaproteobacteria</taxon>
        <taxon>Burkholderiales</taxon>
        <taxon>Sphaerotilaceae</taxon>
        <taxon>Ideonella</taxon>
    </lineage>
</organism>
<feature type="signal peptide" evidence="6">
    <location>
        <begin position="1"/>
        <end position="31"/>
    </location>
</feature>
<accession>A0ABT1BN15</accession>
<protein>
    <submittedName>
        <fullName evidence="8">OmpA family protein</fullName>
    </submittedName>
</protein>
<evidence type="ECO:0000256" key="6">
    <source>
        <dbReference type="SAM" id="SignalP"/>
    </source>
</evidence>
<dbReference type="PANTHER" id="PTHR30329">
    <property type="entry name" value="STATOR ELEMENT OF FLAGELLAR MOTOR COMPLEX"/>
    <property type="match status" value="1"/>
</dbReference>
<dbReference type="PRINTS" id="PR01021">
    <property type="entry name" value="OMPADOMAIN"/>
</dbReference>
<comment type="caution">
    <text evidence="8">The sequence shown here is derived from an EMBL/GenBank/DDBJ whole genome shotgun (WGS) entry which is preliminary data.</text>
</comment>
<proteinExistence type="predicted"/>
<reference evidence="8 9" key="1">
    <citation type="submission" date="2022-06" db="EMBL/GenBank/DDBJ databases">
        <title>Ideonella sp. NS12-5 Genome sequencing and assembly.</title>
        <authorList>
            <person name="Jung Y."/>
        </authorList>
    </citation>
    <scope>NUCLEOTIDE SEQUENCE [LARGE SCALE GENOMIC DNA]</scope>
    <source>
        <strain evidence="8 9">NS12-5</strain>
    </source>
</reference>
<dbReference type="InterPro" id="IPR006665">
    <property type="entry name" value="OmpA-like"/>
</dbReference>
<dbReference type="RefSeq" id="WP_252769743.1">
    <property type="nucleotide sequence ID" value="NZ_JAMXMC010000006.1"/>
</dbReference>
<keyword evidence="2 4" id="KW-0472">Membrane</keyword>
<evidence type="ECO:0000256" key="5">
    <source>
        <dbReference type="SAM" id="MobiDB-lite"/>
    </source>
</evidence>
<dbReference type="SUPFAM" id="SSF103088">
    <property type="entry name" value="OmpA-like"/>
    <property type="match status" value="1"/>
</dbReference>
<dbReference type="CDD" id="cd07185">
    <property type="entry name" value="OmpA_C-like"/>
    <property type="match status" value="1"/>
</dbReference>
<evidence type="ECO:0000256" key="1">
    <source>
        <dbReference type="ARBA" id="ARBA00004442"/>
    </source>
</evidence>
<dbReference type="PROSITE" id="PS51123">
    <property type="entry name" value="OMPA_2"/>
    <property type="match status" value="1"/>
</dbReference>
<evidence type="ECO:0000256" key="2">
    <source>
        <dbReference type="ARBA" id="ARBA00023136"/>
    </source>
</evidence>
<evidence type="ECO:0000313" key="9">
    <source>
        <dbReference type="Proteomes" id="UP001204851"/>
    </source>
</evidence>
<keyword evidence="3" id="KW-0998">Cell outer membrane</keyword>
<keyword evidence="6" id="KW-0732">Signal</keyword>
<dbReference type="EMBL" id="JAMXMC010000006">
    <property type="protein sequence ID" value="MCO5977219.1"/>
    <property type="molecule type" value="Genomic_DNA"/>
</dbReference>
<evidence type="ECO:0000256" key="4">
    <source>
        <dbReference type="PROSITE-ProRule" id="PRU00473"/>
    </source>
</evidence>